<proteinExistence type="predicted"/>
<keyword evidence="2" id="KW-1185">Reference proteome</keyword>
<organism evidence="1 2">
    <name type="scientific">Portunus trituberculatus</name>
    <name type="common">Swimming crab</name>
    <name type="synonym">Neptunus trituberculatus</name>
    <dbReference type="NCBI Taxonomy" id="210409"/>
    <lineage>
        <taxon>Eukaryota</taxon>
        <taxon>Metazoa</taxon>
        <taxon>Ecdysozoa</taxon>
        <taxon>Arthropoda</taxon>
        <taxon>Crustacea</taxon>
        <taxon>Multicrustacea</taxon>
        <taxon>Malacostraca</taxon>
        <taxon>Eumalacostraca</taxon>
        <taxon>Eucarida</taxon>
        <taxon>Decapoda</taxon>
        <taxon>Pleocyemata</taxon>
        <taxon>Brachyura</taxon>
        <taxon>Eubrachyura</taxon>
        <taxon>Portunoidea</taxon>
        <taxon>Portunidae</taxon>
        <taxon>Portuninae</taxon>
        <taxon>Portunus</taxon>
    </lineage>
</organism>
<dbReference type="Proteomes" id="UP000324222">
    <property type="component" value="Unassembled WGS sequence"/>
</dbReference>
<accession>A0A5B7JR33</accession>
<dbReference type="EMBL" id="VSRR010109465">
    <property type="protein sequence ID" value="MPC97329.1"/>
    <property type="molecule type" value="Genomic_DNA"/>
</dbReference>
<protein>
    <submittedName>
        <fullName evidence="1">Uncharacterized protein</fullName>
    </submittedName>
</protein>
<evidence type="ECO:0000313" key="1">
    <source>
        <dbReference type="EMBL" id="MPC97329.1"/>
    </source>
</evidence>
<name>A0A5B7JR33_PORTR</name>
<evidence type="ECO:0000313" key="2">
    <source>
        <dbReference type="Proteomes" id="UP000324222"/>
    </source>
</evidence>
<gene>
    <name evidence="1" type="ORF">E2C01_092640</name>
</gene>
<comment type="caution">
    <text evidence="1">The sequence shown here is derived from an EMBL/GenBank/DDBJ whole genome shotgun (WGS) entry which is preliminary data.</text>
</comment>
<reference evidence="1 2" key="1">
    <citation type="submission" date="2019-05" db="EMBL/GenBank/DDBJ databases">
        <title>Another draft genome of Portunus trituberculatus and its Hox gene families provides insights of decapod evolution.</title>
        <authorList>
            <person name="Jeong J.-H."/>
            <person name="Song I."/>
            <person name="Kim S."/>
            <person name="Choi T."/>
            <person name="Kim D."/>
            <person name="Ryu S."/>
            <person name="Kim W."/>
        </authorList>
    </citation>
    <scope>NUCLEOTIDE SEQUENCE [LARGE SCALE GENOMIC DNA]</scope>
    <source>
        <tissue evidence="1">Muscle</tissue>
    </source>
</reference>
<sequence>MRKKNLQFPYNTRPR</sequence>